<evidence type="ECO:0000313" key="8">
    <source>
        <dbReference type="EMBL" id="SIS86520.1"/>
    </source>
</evidence>
<keyword evidence="5" id="KW-0812">Transmembrane</keyword>
<reference evidence="9" key="3">
    <citation type="submission" date="2017-01" db="EMBL/GenBank/DDBJ databases">
        <authorList>
            <person name="Varghese N."/>
            <person name="Submissions S."/>
        </authorList>
    </citation>
    <scope>NUCLEOTIDE SEQUENCE [LARGE SCALE GENOMIC DNA]</scope>
    <source>
        <strain evidence="9">DSM 21068</strain>
    </source>
</reference>
<organism evidence="8 9">
    <name type="scientific">Chryseobacterium piscicola</name>
    <dbReference type="NCBI Taxonomy" id="551459"/>
    <lineage>
        <taxon>Bacteria</taxon>
        <taxon>Pseudomonadati</taxon>
        <taxon>Bacteroidota</taxon>
        <taxon>Flavobacteriia</taxon>
        <taxon>Flavobacteriales</taxon>
        <taxon>Weeksellaceae</taxon>
        <taxon>Chryseobacterium group</taxon>
        <taxon>Chryseobacterium</taxon>
    </lineage>
</organism>
<dbReference type="EMBL" id="MUGO01000025">
    <property type="protein sequence ID" value="PQA90269.1"/>
    <property type="molecule type" value="Genomic_DNA"/>
</dbReference>
<reference evidence="8" key="2">
    <citation type="submission" date="2017-01" db="EMBL/GenBank/DDBJ databases">
        <authorList>
            <person name="Mah S.A."/>
            <person name="Swanson W.J."/>
            <person name="Moy G.W."/>
            <person name="Vacquier V.D."/>
        </authorList>
    </citation>
    <scope>NUCLEOTIDE SEQUENCE [LARGE SCALE GENOMIC DNA]</scope>
    <source>
        <strain evidence="8">DSM 21068</strain>
    </source>
</reference>
<feature type="transmembrane region" description="Helical" evidence="5">
    <location>
        <begin position="246"/>
        <end position="265"/>
    </location>
</feature>
<sequence>MKYRSLYYIGVVKSYLGYNEEAADIFKKCISYFKINTKGNLHQNVIFNNRKGYFNSLHQLIVCEQAMGNYNHAIALTTEGFKEIPKGKDFDQELSYFYKNQGINAFHHKKFSEAILHLEKSIAGLKKVKDFSWVSTIYYYLGLSYKNKGNINKAVEHYKKVDSIFVKHHFIFPQTRNNYEELISYYRKQADPQQELYYTKQLLKVDSVISNDFKYLTTRIHKEFDTKALLQTQANLENSNNNNKKLLILLAVSIVLLLVLLFYWFRRKNYIQKKYDLILEELNLTSVEDISLPIKISNDEKNIEKTSKLDSSTITILKHKFKEFEKNKRFLEKGITAGRLAAEFETNATYFSQFVSEFKDSNFNTYINNLRIIYAVDQIYNHKEWRKYSVEDIASACGFSSRQSFSNVFYEQKGIRPAEFLKKRNEELMAERKQIEKPI</sequence>
<dbReference type="SMART" id="SM00342">
    <property type="entry name" value="HTH_ARAC"/>
    <property type="match status" value="1"/>
</dbReference>
<proteinExistence type="predicted"/>
<dbReference type="SMART" id="SM00028">
    <property type="entry name" value="TPR"/>
    <property type="match status" value="3"/>
</dbReference>
<evidence type="ECO:0000256" key="2">
    <source>
        <dbReference type="ARBA" id="ARBA00023125"/>
    </source>
</evidence>
<evidence type="ECO:0000259" key="6">
    <source>
        <dbReference type="PROSITE" id="PS01124"/>
    </source>
</evidence>
<keyword evidence="3" id="KW-0804">Transcription</keyword>
<dbReference type="SUPFAM" id="SSF48452">
    <property type="entry name" value="TPR-like"/>
    <property type="match status" value="1"/>
</dbReference>
<dbReference type="SUPFAM" id="SSF46689">
    <property type="entry name" value="Homeodomain-like"/>
    <property type="match status" value="1"/>
</dbReference>
<accession>A0A1N7MKG7</accession>
<reference evidence="7 10" key="1">
    <citation type="submission" date="2016-11" db="EMBL/GenBank/DDBJ databases">
        <title>Whole genomes of Flavobacteriaceae.</title>
        <authorList>
            <person name="Stine C."/>
            <person name="Li C."/>
            <person name="Tadesse D."/>
        </authorList>
    </citation>
    <scope>NUCLEOTIDE SEQUENCE [LARGE SCALE GENOMIC DNA]</scope>
    <source>
        <strain evidence="7 10">DSM 21068</strain>
    </source>
</reference>
<gene>
    <name evidence="7" type="ORF">B0A70_14605</name>
    <name evidence="8" type="ORF">SAMN05421796_1051</name>
</gene>
<dbReference type="PANTHER" id="PTHR43280:SF2">
    <property type="entry name" value="HTH-TYPE TRANSCRIPTIONAL REGULATOR EXSA"/>
    <property type="match status" value="1"/>
</dbReference>
<evidence type="ECO:0000313" key="7">
    <source>
        <dbReference type="EMBL" id="PQA90269.1"/>
    </source>
</evidence>
<dbReference type="PANTHER" id="PTHR43280">
    <property type="entry name" value="ARAC-FAMILY TRANSCRIPTIONAL REGULATOR"/>
    <property type="match status" value="1"/>
</dbReference>
<dbReference type="OrthoDB" id="5295174at2"/>
<evidence type="ECO:0000256" key="3">
    <source>
        <dbReference type="ARBA" id="ARBA00023163"/>
    </source>
</evidence>
<dbReference type="Pfam" id="PF13181">
    <property type="entry name" value="TPR_8"/>
    <property type="match status" value="1"/>
</dbReference>
<dbReference type="GO" id="GO:0043565">
    <property type="term" value="F:sequence-specific DNA binding"/>
    <property type="evidence" value="ECO:0007669"/>
    <property type="project" value="InterPro"/>
</dbReference>
<dbReference type="Pfam" id="PF12833">
    <property type="entry name" value="HTH_18"/>
    <property type="match status" value="1"/>
</dbReference>
<feature type="repeat" description="TPR" evidence="4">
    <location>
        <begin position="135"/>
        <end position="168"/>
    </location>
</feature>
<evidence type="ECO:0000313" key="10">
    <source>
        <dbReference type="Proteomes" id="UP000238314"/>
    </source>
</evidence>
<dbReference type="Gene3D" id="1.25.40.10">
    <property type="entry name" value="Tetratricopeptide repeat domain"/>
    <property type="match status" value="1"/>
</dbReference>
<keyword evidence="10" id="KW-1185">Reference proteome</keyword>
<dbReference type="PROSITE" id="PS50005">
    <property type="entry name" value="TPR"/>
    <property type="match status" value="1"/>
</dbReference>
<evidence type="ECO:0000256" key="5">
    <source>
        <dbReference type="SAM" id="Phobius"/>
    </source>
</evidence>
<keyword evidence="5" id="KW-0472">Membrane</keyword>
<evidence type="ECO:0000256" key="4">
    <source>
        <dbReference type="PROSITE-ProRule" id="PRU00339"/>
    </source>
</evidence>
<dbReference type="RefSeq" id="WP_076451680.1">
    <property type="nucleotide sequence ID" value="NZ_FTOJ01000005.1"/>
</dbReference>
<feature type="domain" description="HTH araC/xylS-type" evidence="6">
    <location>
        <begin position="331"/>
        <end position="423"/>
    </location>
</feature>
<dbReference type="AlphaFoldDB" id="A0A1N7MKG7"/>
<keyword evidence="4" id="KW-0802">TPR repeat</keyword>
<dbReference type="Proteomes" id="UP000238314">
    <property type="component" value="Unassembled WGS sequence"/>
</dbReference>
<dbReference type="EMBL" id="FTOJ01000005">
    <property type="protein sequence ID" value="SIS86520.1"/>
    <property type="molecule type" value="Genomic_DNA"/>
</dbReference>
<dbReference type="PROSITE" id="PS01124">
    <property type="entry name" value="HTH_ARAC_FAMILY_2"/>
    <property type="match status" value="1"/>
</dbReference>
<dbReference type="Proteomes" id="UP000186246">
    <property type="component" value="Unassembled WGS sequence"/>
</dbReference>
<dbReference type="InterPro" id="IPR018060">
    <property type="entry name" value="HTH_AraC"/>
</dbReference>
<dbReference type="GO" id="GO:0003700">
    <property type="term" value="F:DNA-binding transcription factor activity"/>
    <property type="evidence" value="ECO:0007669"/>
    <property type="project" value="InterPro"/>
</dbReference>
<dbReference type="InterPro" id="IPR009057">
    <property type="entry name" value="Homeodomain-like_sf"/>
</dbReference>
<protein>
    <submittedName>
        <fullName evidence="8">AraC-type DNA-binding protein</fullName>
    </submittedName>
</protein>
<dbReference type="InterPro" id="IPR019734">
    <property type="entry name" value="TPR_rpt"/>
</dbReference>
<keyword evidence="1" id="KW-0805">Transcription regulation</keyword>
<keyword evidence="2 8" id="KW-0238">DNA-binding</keyword>
<dbReference type="Gene3D" id="1.10.10.60">
    <property type="entry name" value="Homeodomain-like"/>
    <property type="match status" value="1"/>
</dbReference>
<evidence type="ECO:0000256" key="1">
    <source>
        <dbReference type="ARBA" id="ARBA00023015"/>
    </source>
</evidence>
<name>A0A1N7MKG7_9FLAO</name>
<evidence type="ECO:0000313" key="9">
    <source>
        <dbReference type="Proteomes" id="UP000186246"/>
    </source>
</evidence>
<keyword evidence="5" id="KW-1133">Transmembrane helix</keyword>
<dbReference type="STRING" id="551459.SAMN05421796_1051"/>
<dbReference type="InterPro" id="IPR011990">
    <property type="entry name" value="TPR-like_helical_dom_sf"/>
</dbReference>